<feature type="region of interest" description="Disordered" evidence="5">
    <location>
        <begin position="158"/>
        <end position="181"/>
    </location>
</feature>
<keyword evidence="3" id="KW-0175">Coiled coil</keyword>
<evidence type="ECO:0000259" key="6">
    <source>
        <dbReference type="PROSITE" id="PS50002"/>
    </source>
</evidence>
<dbReference type="PRINTS" id="PR00452">
    <property type="entry name" value="SH3DOMAIN"/>
</dbReference>
<dbReference type="PROSITE" id="PS50002">
    <property type="entry name" value="SH3"/>
    <property type="match status" value="2"/>
</dbReference>
<protein>
    <submittedName>
        <fullName evidence="8">Drebrin-like protein</fullName>
    </submittedName>
</protein>
<dbReference type="InterPro" id="IPR035719">
    <property type="entry name" value="Abp1_fungi_SH3_C1"/>
</dbReference>
<dbReference type="GO" id="GO:0030427">
    <property type="term" value="C:site of polarized growth"/>
    <property type="evidence" value="ECO:0007669"/>
    <property type="project" value="TreeGrafter"/>
</dbReference>
<proteinExistence type="predicted"/>
<dbReference type="OrthoDB" id="5971719at2759"/>
<evidence type="ECO:0000256" key="2">
    <source>
        <dbReference type="ARBA" id="ARBA00022553"/>
    </source>
</evidence>
<evidence type="ECO:0000256" key="5">
    <source>
        <dbReference type="SAM" id="MobiDB-lite"/>
    </source>
</evidence>
<reference evidence="8" key="1">
    <citation type="submission" date="2020-03" db="EMBL/GenBank/DDBJ databases">
        <title>Site-based positive gene gene selection in Geosmithia morbida across the United States reveals a broad range of putative effectors and factors for local host and environmental adapation.</title>
        <authorList>
            <person name="Onufrak A."/>
            <person name="Murdoch R.W."/>
            <person name="Gazis R."/>
            <person name="Huff M."/>
            <person name="Staton M."/>
            <person name="Klingeman W."/>
            <person name="Hadziabdic D."/>
        </authorList>
    </citation>
    <scope>NUCLEOTIDE SEQUENCE</scope>
    <source>
        <strain evidence="8">1262</strain>
    </source>
</reference>
<dbReference type="SUPFAM" id="SSF50044">
    <property type="entry name" value="SH3-domain"/>
    <property type="match status" value="2"/>
</dbReference>
<dbReference type="GO" id="GO:0051130">
    <property type="term" value="P:positive regulation of cellular component organization"/>
    <property type="evidence" value="ECO:0007669"/>
    <property type="project" value="UniProtKB-ARBA"/>
</dbReference>
<evidence type="ECO:0000313" key="9">
    <source>
        <dbReference type="Proteomes" id="UP000749293"/>
    </source>
</evidence>
<feature type="compositionally biased region" description="Low complexity" evidence="5">
    <location>
        <begin position="414"/>
        <end position="428"/>
    </location>
</feature>
<dbReference type="RefSeq" id="XP_035321220.1">
    <property type="nucleotide sequence ID" value="XM_035468840.1"/>
</dbReference>
<evidence type="ECO:0000256" key="3">
    <source>
        <dbReference type="ARBA" id="ARBA00023054"/>
    </source>
</evidence>
<feature type="compositionally biased region" description="Basic and acidic residues" evidence="5">
    <location>
        <begin position="404"/>
        <end position="413"/>
    </location>
</feature>
<organism evidence="8 9">
    <name type="scientific">Geosmithia morbida</name>
    <dbReference type="NCBI Taxonomy" id="1094350"/>
    <lineage>
        <taxon>Eukaryota</taxon>
        <taxon>Fungi</taxon>
        <taxon>Dikarya</taxon>
        <taxon>Ascomycota</taxon>
        <taxon>Pezizomycotina</taxon>
        <taxon>Sordariomycetes</taxon>
        <taxon>Hypocreomycetidae</taxon>
        <taxon>Hypocreales</taxon>
        <taxon>Bionectriaceae</taxon>
        <taxon>Geosmithia</taxon>
    </lineage>
</organism>
<dbReference type="Gene3D" id="3.40.20.10">
    <property type="entry name" value="Severin"/>
    <property type="match status" value="1"/>
</dbReference>
<dbReference type="PROSITE" id="PS51263">
    <property type="entry name" value="ADF_H"/>
    <property type="match status" value="1"/>
</dbReference>
<dbReference type="GO" id="GO:0030833">
    <property type="term" value="P:regulation of actin filament polymerization"/>
    <property type="evidence" value="ECO:0007669"/>
    <property type="project" value="TreeGrafter"/>
</dbReference>
<feature type="compositionally biased region" description="Acidic residues" evidence="5">
    <location>
        <begin position="556"/>
        <end position="566"/>
    </location>
</feature>
<dbReference type="FunFam" id="3.40.20.10:FF:000045">
    <property type="entry name" value="Actin binding protein, putative"/>
    <property type="match status" value="1"/>
</dbReference>
<feature type="compositionally biased region" description="Pro residues" evidence="5">
    <location>
        <begin position="587"/>
        <end position="601"/>
    </location>
</feature>
<dbReference type="InterPro" id="IPR002108">
    <property type="entry name" value="ADF-H"/>
</dbReference>
<feature type="region of interest" description="Disordered" evidence="5">
    <location>
        <begin position="310"/>
        <end position="487"/>
    </location>
</feature>
<dbReference type="GO" id="GO:0005884">
    <property type="term" value="C:actin filament"/>
    <property type="evidence" value="ECO:0007669"/>
    <property type="project" value="TreeGrafter"/>
</dbReference>
<feature type="region of interest" description="Disordered" evidence="5">
    <location>
        <begin position="675"/>
        <end position="711"/>
    </location>
</feature>
<feature type="compositionally biased region" description="Low complexity" evidence="5">
    <location>
        <begin position="373"/>
        <end position="388"/>
    </location>
</feature>
<dbReference type="InterPro" id="IPR035718">
    <property type="entry name" value="Abp1_fungi_SH3_C2"/>
</dbReference>
<dbReference type="Pfam" id="PF14604">
    <property type="entry name" value="SH3_9"/>
    <property type="match status" value="2"/>
</dbReference>
<sequence length="768" mass="80698">MASINLSLNGAAIKNSYKKVLEGALPAGSPTSCLWALFSVQAPLVNAFQNSGSSESVLKVQDSGEGELSDLFEEFNDGRIQYAYIKLNDPNKNIPKRVLIAWCGSGVPERTKGYFNNYTNAITGVLQGFHTQITARSDDDLDAQAILSKVVAASGSDYSGPGVKAATSSRAPPPRTVAAKPVFTPTTSTATRSNLVASRSTRNVDDNDGWGDAPPVTRTQPEKVESAYKPTKVNMAELTKQKAEPSRFVPTARRDDGGADVVKGGYQPIGKVDIAAIRAQAKKDQDDRPTPVKGAYEPVGKVDIAAIRAKAQKPTSAPQAEEESQAPKGVSDRASAFSQPAQSERLTSLPKPKVANKFGGATAFTGTKPPVPVGGASAPAPAPVGSASRTFADQGGKTPAQLWAEKKAKERGEPVPSASAPSSAPVESQKTGGEEWKSGYAGKSWAPVQTSSRFSRPEDGQEAVDVPQHEEQQPTHTGSGSVSALKDRFKGAAPMGVGAAAGVVAGAGASAAIASHEKEEEEESAPPPVPDASRPAGGFSLPGLPSRPAAPVEEPRQEEEEYEPEPESPVRIAIPVARSPSPEETRAPPPPPPAEPEPAPVPEAAAPVADQKEGGFVAVVQFDYEKGEENEVELVEGEYVTDIDMVDEGWWAGTNARGERGLFPCNYVELVEDGGTVPHHEEPEPAPPSPARQEAAAPPPPAPAAAPPASVGPTATAIYDYEAGENNELSFPEDAIITNLKFPDDDWWAGEYNGNIGLFPANYVRLNE</sequence>
<dbReference type="PRINTS" id="PR00499">
    <property type="entry name" value="P67PHOX"/>
</dbReference>
<dbReference type="GO" id="GO:0030864">
    <property type="term" value="C:cortical actin cytoskeleton"/>
    <property type="evidence" value="ECO:0007669"/>
    <property type="project" value="TreeGrafter"/>
</dbReference>
<accession>A0A9P5D0B7</accession>
<dbReference type="Gene3D" id="2.30.30.40">
    <property type="entry name" value="SH3 Domains"/>
    <property type="match status" value="2"/>
</dbReference>
<comment type="caution">
    <text evidence="8">The sequence shown here is derived from an EMBL/GenBank/DDBJ whole genome shotgun (WGS) entry which is preliminary data.</text>
</comment>
<dbReference type="PANTHER" id="PTHR10829:SF25">
    <property type="entry name" value="DREBRIN-LIKE PROTEIN"/>
    <property type="match status" value="1"/>
</dbReference>
<dbReference type="GO" id="GO:0051015">
    <property type="term" value="F:actin filament binding"/>
    <property type="evidence" value="ECO:0007669"/>
    <property type="project" value="TreeGrafter"/>
</dbReference>
<dbReference type="Proteomes" id="UP000749293">
    <property type="component" value="Unassembled WGS sequence"/>
</dbReference>
<dbReference type="FunFam" id="2.30.30.40:FF:000033">
    <property type="entry name" value="FCH and double SH3 domains protein 2"/>
    <property type="match status" value="1"/>
</dbReference>
<dbReference type="CDD" id="cd11962">
    <property type="entry name" value="SH3_Abp1_fungi_C1"/>
    <property type="match status" value="1"/>
</dbReference>
<dbReference type="CDD" id="cd11961">
    <property type="entry name" value="SH3_Abp1_fungi_C2"/>
    <property type="match status" value="1"/>
</dbReference>
<keyword evidence="9" id="KW-1185">Reference proteome</keyword>
<evidence type="ECO:0000259" key="7">
    <source>
        <dbReference type="PROSITE" id="PS51263"/>
    </source>
</evidence>
<dbReference type="SMART" id="SM00326">
    <property type="entry name" value="SH3"/>
    <property type="match status" value="2"/>
</dbReference>
<feature type="region of interest" description="Disordered" evidence="5">
    <location>
        <begin position="508"/>
        <end position="610"/>
    </location>
</feature>
<keyword evidence="1 4" id="KW-0728">SH3 domain</keyword>
<feature type="domain" description="SH3" evidence="6">
    <location>
        <begin position="710"/>
        <end position="768"/>
    </location>
</feature>
<dbReference type="AlphaFoldDB" id="A0A9P5D0B7"/>
<dbReference type="SUPFAM" id="SSF55753">
    <property type="entry name" value="Actin depolymerizing proteins"/>
    <property type="match status" value="1"/>
</dbReference>
<dbReference type="InterPro" id="IPR029006">
    <property type="entry name" value="ADF-H/Gelsolin-like_dom_sf"/>
</dbReference>
<feature type="domain" description="ADF-H" evidence="7">
    <location>
        <begin position="5"/>
        <end position="151"/>
    </location>
</feature>
<dbReference type="SMART" id="SM00102">
    <property type="entry name" value="ADF"/>
    <property type="match status" value="1"/>
</dbReference>
<evidence type="ECO:0000256" key="4">
    <source>
        <dbReference type="PROSITE-ProRule" id="PRU00192"/>
    </source>
</evidence>
<feature type="compositionally biased region" description="Pro residues" evidence="5">
    <location>
        <begin position="697"/>
        <end position="706"/>
    </location>
</feature>
<dbReference type="PANTHER" id="PTHR10829">
    <property type="entry name" value="CORTACTIN AND DREBRIN"/>
    <property type="match status" value="1"/>
</dbReference>
<dbReference type="Pfam" id="PF00241">
    <property type="entry name" value="Cofilin_ADF"/>
    <property type="match status" value="1"/>
</dbReference>
<dbReference type="EMBL" id="JAANYQ010000008">
    <property type="protein sequence ID" value="KAF4122568.1"/>
    <property type="molecule type" value="Genomic_DNA"/>
</dbReference>
<dbReference type="GeneID" id="55973097"/>
<evidence type="ECO:0000256" key="1">
    <source>
        <dbReference type="ARBA" id="ARBA00022443"/>
    </source>
</evidence>
<gene>
    <name evidence="8" type="ORF">GMORB2_6874</name>
</gene>
<keyword evidence="2" id="KW-0597">Phosphoprotein</keyword>
<dbReference type="InterPro" id="IPR036028">
    <property type="entry name" value="SH3-like_dom_sf"/>
</dbReference>
<name>A0A9P5D0B7_9HYPO</name>
<feature type="compositionally biased region" description="Polar residues" evidence="5">
    <location>
        <begin position="336"/>
        <end position="346"/>
    </location>
</feature>
<dbReference type="CDD" id="cd11281">
    <property type="entry name" value="ADF_drebrin_like"/>
    <property type="match status" value="1"/>
</dbReference>
<evidence type="ECO:0000313" key="8">
    <source>
        <dbReference type="EMBL" id="KAF4122568.1"/>
    </source>
</evidence>
<dbReference type="InterPro" id="IPR001452">
    <property type="entry name" value="SH3_domain"/>
</dbReference>
<feature type="domain" description="SH3" evidence="6">
    <location>
        <begin position="613"/>
        <end position="673"/>
    </location>
</feature>